<name>A0A8J3GFQ1_9BACT</name>
<keyword evidence="1" id="KW-0472">Membrane</keyword>
<protein>
    <submittedName>
        <fullName evidence="2">Uncharacterized protein</fullName>
    </submittedName>
</protein>
<gene>
    <name evidence="2" type="ORF">GCM10007047_33570</name>
</gene>
<dbReference type="AlphaFoldDB" id="A0A8J3GFQ1"/>
<keyword evidence="3" id="KW-1185">Reference proteome</keyword>
<comment type="caution">
    <text evidence="2">The sequence shown here is derived from an EMBL/GenBank/DDBJ whole genome shotgun (WGS) entry which is preliminary data.</text>
</comment>
<dbReference type="EMBL" id="BMXG01000034">
    <property type="protein sequence ID" value="GHC13517.1"/>
    <property type="molecule type" value="Genomic_DNA"/>
</dbReference>
<accession>A0A8J3GFQ1</accession>
<proteinExistence type="predicted"/>
<keyword evidence="1" id="KW-1133">Transmembrane helix</keyword>
<organism evidence="2 3">
    <name type="scientific">Cerasicoccus arenae</name>
    <dbReference type="NCBI Taxonomy" id="424488"/>
    <lineage>
        <taxon>Bacteria</taxon>
        <taxon>Pseudomonadati</taxon>
        <taxon>Verrucomicrobiota</taxon>
        <taxon>Opitutia</taxon>
        <taxon>Puniceicoccales</taxon>
        <taxon>Cerasicoccaceae</taxon>
        <taxon>Cerasicoccus</taxon>
    </lineage>
</organism>
<dbReference type="Proteomes" id="UP000642829">
    <property type="component" value="Unassembled WGS sequence"/>
</dbReference>
<evidence type="ECO:0000313" key="2">
    <source>
        <dbReference type="EMBL" id="GHC13517.1"/>
    </source>
</evidence>
<evidence type="ECO:0000313" key="3">
    <source>
        <dbReference type="Proteomes" id="UP000642829"/>
    </source>
</evidence>
<reference evidence="2" key="1">
    <citation type="journal article" date="2014" name="Int. J. Syst. Evol. Microbiol.">
        <title>Complete genome sequence of Corynebacterium casei LMG S-19264T (=DSM 44701T), isolated from a smear-ripened cheese.</title>
        <authorList>
            <consortium name="US DOE Joint Genome Institute (JGI-PGF)"/>
            <person name="Walter F."/>
            <person name="Albersmeier A."/>
            <person name="Kalinowski J."/>
            <person name="Ruckert C."/>
        </authorList>
    </citation>
    <scope>NUCLEOTIDE SEQUENCE</scope>
    <source>
        <strain evidence="2">KCTC 12870</strain>
    </source>
</reference>
<sequence length="109" mass="11525">MDRKVGPKQFFDRLRVVHGGVSHGESLDKLAGRIDLHVVFVAIITLPALLGPTSVQVLLALASRLFGDVLRNLAALDLRVFLSAITLLGSLNEAGVDDLAATGNQAQVA</sequence>
<feature type="transmembrane region" description="Helical" evidence="1">
    <location>
        <begin position="36"/>
        <end position="61"/>
    </location>
</feature>
<evidence type="ECO:0000256" key="1">
    <source>
        <dbReference type="SAM" id="Phobius"/>
    </source>
</evidence>
<reference evidence="2" key="2">
    <citation type="submission" date="2020-09" db="EMBL/GenBank/DDBJ databases">
        <authorList>
            <person name="Sun Q."/>
            <person name="Kim S."/>
        </authorList>
    </citation>
    <scope>NUCLEOTIDE SEQUENCE</scope>
    <source>
        <strain evidence="2">KCTC 12870</strain>
    </source>
</reference>
<keyword evidence="1" id="KW-0812">Transmembrane</keyword>